<dbReference type="GO" id="GO:0006508">
    <property type="term" value="P:proteolysis"/>
    <property type="evidence" value="ECO:0007669"/>
    <property type="project" value="UniProtKB-KW"/>
</dbReference>
<evidence type="ECO:0000259" key="12">
    <source>
        <dbReference type="PROSITE" id="PS51695"/>
    </source>
</evidence>
<dbReference type="Pfam" id="PF00082">
    <property type="entry name" value="Peptidase_S8"/>
    <property type="match status" value="1"/>
</dbReference>
<sequence length="714" mass="78434">MVLTLAPALWFLAFCTTVRSNNSPSHFNGFSSDRYERLSRADPEQVMPLVIGLIPADFGKLEQELYRVSDPTHIAYGQYLTREHVDKLSQPADGALDAVHRWVGKYTLDGNIGTFSATSNLYKVPMKVKHVERLLRTHIYNYEAQPDSIPAQARRRLMRAATDVSVPEHLHDFVSFVNVNTHPLRLRARGAALSMATSPNVVAGGTLAVIRQRYGISDNLVVTNASNSQSVPSFYDEAYDPADLVKFFSQFLPNEGSPRIIEKGTRINRPELASTEASLDLQYITGVARNAKTYVWNMNGSNPFSSEDEPFVEYVQDVLEMEDPPLVVSISYSDDEELIFDVSAGYARTLDTLLIKMGLRGITVLVASGDDGVTGLRPELHKEPVEDMCKQSGPQWPSSSPYITTVGATMILPYIPEVAQMFFLTKEEVICSAELGGIITAGGGFSNVYALPEYQRTAVERYLKSRDIPTAPGFFNASGRAYPDVAALGANFLIYLKGRLASVSGTSASTPVLGAMVTLWNDLRLNAGKSPLGFLNPLFYYLAETHPDAFNDIIIGNNAAPRGGHTPCNDSFSAAAGWDAVSGVGTPNFSVIYKFIANLEDHFNISQSNKLKDSDSADVISDGITERHDSREMSIFTMMLLAASVLANISVGIVVMVKMVKRWRSQYIPLEDDNADKQFIHTDPGSTTNVTIQLESESDSSRGDNIELSEINLK</sequence>
<dbReference type="CDD" id="cd11377">
    <property type="entry name" value="Pro-peptidase_S53"/>
    <property type="match status" value="1"/>
</dbReference>
<comment type="cofactor">
    <cofactor evidence="9">
        <name>Ca(2+)</name>
        <dbReference type="ChEBI" id="CHEBI:29108"/>
    </cofactor>
    <text evidence="9">Binds 1 Ca(2+) ion per subunit.</text>
</comment>
<feature type="active site" description="Charge relay system" evidence="9">
    <location>
        <position position="276"/>
    </location>
</feature>
<evidence type="ECO:0000256" key="5">
    <source>
        <dbReference type="ARBA" id="ARBA00022837"/>
    </source>
</evidence>
<evidence type="ECO:0000256" key="2">
    <source>
        <dbReference type="ARBA" id="ARBA00022723"/>
    </source>
</evidence>
<dbReference type="Gene3D" id="3.40.50.200">
    <property type="entry name" value="Peptidase S8/S53 domain"/>
    <property type="match status" value="1"/>
</dbReference>
<evidence type="ECO:0000256" key="9">
    <source>
        <dbReference type="PROSITE-ProRule" id="PRU01032"/>
    </source>
</evidence>
<dbReference type="SMART" id="SM00944">
    <property type="entry name" value="Pro-kuma_activ"/>
    <property type="match status" value="1"/>
</dbReference>
<reference evidence="14" key="1">
    <citation type="submission" date="2014-09" db="EMBL/GenBank/DDBJ databases">
        <authorList>
            <person name="Sharma Rahul"/>
            <person name="Thines Marco"/>
        </authorList>
    </citation>
    <scope>NUCLEOTIDE SEQUENCE [LARGE SCALE GENOMIC DNA]</scope>
</reference>
<dbReference type="Proteomes" id="UP000054928">
    <property type="component" value="Unassembled WGS sequence"/>
</dbReference>
<keyword evidence="2 9" id="KW-0479">Metal-binding</keyword>
<feature type="binding site" evidence="9">
    <location>
        <position position="579"/>
    </location>
    <ligand>
        <name>Ca(2+)</name>
        <dbReference type="ChEBI" id="CHEBI:29108"/>
    </ligand>
</feature>
<dbReference type="CDD" id="cd04056">
    <property type="entry name" value="Peptidases_S53"/>
    <property type="match status" value="1"/>
</dbReference>
<evidence type="ECO:0000256" key="3">
    <source>
        <dbReference type="ARBA" id="ARBA00022801"/>
    </source>
</evidence>
<dbReference type="GeneID" id="36401137"/>
<dbReference type="InterPro" id="IPR036852">
    <property type="entry name" value="Peptidase_S8/S53_dom_sf"/>
</dbReference>
<dbReference type="InterPro" id="IPR015366">
    <property type="entry name" value="S53_propep"/>
</dbReference>
<keyword evidence="10" id="KW-0812">Transmembrane</keyword>
<evidence type="ECO:0000313" key="14">
    <source>
        <dbReference type="Proteomes" id="UP000054928"/>
    </source>
</evidence>
<dbReference type="Pfam" id="PF09286">
    <property type="entry name" value="Pro-kuma_activ"/>
    <property type="match status" value="1"/>
</dbReference>
<dbReference type="OMA" id="YARSVCN"/>
<dbReference type="STRING" id="4781.A0A0P1ACG2"/>
<name>A0A0P1ACG2_PLAHL</name>
<dbReference type="PANTHER" id="PTHR14218:SF15">
    <property type="entry name" value="TRIPEPTIDYL-PEPTIDASE 1"/>
    <property type="match status" value="1"/>
</dbReference>
<feature type="binding site" evidence="9">
    <location>
        <position position="553"/>
    </location>
    <ligand>
        <name>Ca(2+)</name>
        <dbReference type="ChEBI" id="CHEBI:29108"/>
    </ligand>
</feature>
<evidence type="ECO:0000256" key="8">
    <source>
        <dbReference type="ARBA" id="ARBA00023619"/>
    </source>
</evidence>
<dbReference type="InterPro" id="IPR030400">
    <property type="entry name" value="Sedolisin_dom"/>
</dbReference>
<dbReference type="SUPFAM" id="SSF54897">
    <property type="entry name" value="Protease propeptides/inhibitors"/>
    <property type="match status" value="1"/>
</dbReference>
<keyword evidence="14" id="KW-1185">Reference proteome</keyword>
<organism evidence="13 14">
    <name type="scientific">Plasmopara halstedii</name>
    <name type="common">Downy mildew of sunflower</name>
    <dbReference type="NCBI Taxonomy" id="4781"/>
    <lineage>
        <taxon>Eukaryota</taxon>
        <taxon>Sar</taxon>
        <taxon>Stramenopiles</taxon>
        <taxon>Oomycota</taxon>
        <taxon>Peronosporomycetes</taxon>
        <taxon>Peronosporales</taxon>
        <taxon>Peronosporaceae</taxon>
        <taxon>Plasmopara</taxon>
    </lineage>
</organism>
<dbReference type="GO" id="GO:0046872">
    <property type="term" value="F:metal ion binding"/>
    <property type="evidence" value="ECO:0007669"/>
    <property type="project" value="UniProtKB-UniRule"/>
</dbReference>
<dbReference type="PROSITE" id="PS51695">
    <property type="entry name" value="SEDOLISIN"/>
    <property type="match status" value="1"/>
</dbReference>
<keyword evidence="10" id="KW-1133">Transmembrane helix</keyword>
<dbReference type="RefSeq" id="XP_024574410.1">
    <property type="nucleotide sequence ID" value="XM_024723433.1"/>
</dbReference>
<dbReference type="SUPFAM" id="SSF52743">
    <property type="entry name" value="Subtilisin-like"/>
    <property type="match status" value="1"/>
</dbReference>
<keyword evidence="10" id="KW-0472">Membrane</keyword>
<feature type="active site" description="Charge relay system" evidence="9">
    <location>
        <position position="507"/>
    </location>
</feature>
<dbReference type="OrthoDB" id="409122at2759"/>
<accession>A0A0P1ACG2</accession>
<dbReference type="EC" id="3.4.21.62" evidence="8"/>
<dbReference type="InterPro" id="IPR000209">
    <property type="entry name" value="Peptidase_S8/S53_dom"/>
</dbReference>
<dbReference type="InterPro" id="IPR050819">
    <property type="entry name" value="Tripeptidyl-peptidase_I"/>
</dbReference>
<evidence type="ECO:0000313" key="13">
    <source>
        <dbReference type="EMBL" id="CEG38041.1"/>
    </source>
</evidence>
<comment type="catalytic activity">
    <reaction evidence="7">
        <text>Hydrolysis of proteins with broad specificity for peptide bonds, and a preference for a large uncharged residue in P1. Hydrolyzes peptide amides.</text>
        <dbReference type="EC" id="3.4.21.62"/>
    </reaction>
</comment>
<dbReference type="GO" id="GO:0008240">
    <property type="term" value="F:tripeptidyl-peptidase activity"/>
    <property type="evidence" value="ECO:0007669"/>
    <property type="project" value="TreeGrafter"/>
</dbReference>
<feature type="chain" id="PRO_5006058554" description="subtilisin" evidence="11">
    <location>
        <begin position="21"/>
        <end position="714"/>
    </location>
</feature>
<feature type="binding site" evidence="9">
    <location>
        <position position="577"/>
    </location>
    <ligand>
        <name>Ca(2+)</name>
        <dbReference type="ChEBI" id="CHEBI:29108"/>
    </ligand>
</feature>
<keyword evidence="11" id="KW-0732">Signal</keyword>
<dbReference type="GO" id="GO:0004252">
    <property type="term" value="F:serine-type endopeptidase activity"/>
    <property type="evidence" value="ECO:0007669"/>
    <property type="project" value="UniProtKB-UniRule"/>
</dbReference>
<evidence type="ECO:0000256" key="6">
    <source>
        <dbReference type="ARBA" id="ARBA00023145"/>
    </source>
</evidence>
<feature type="active site" description="Charge relay system" evidence="9">
    <location>
        <position position="280"/>
    </location>
</feature>
<feature type="signal peptide" evidence="11">
    <location>
        <begin position="1"/>
        <end position="20"/>
    </location>
</feature>
<evidence type="ECO:0000256" key="1">
    <source>
        <dbReference type="ARBA" id="ARBA00022670"/>
    </source>
</evidence>
<feature type="domain" description="Peptidase S53" evidence="12">
    <location>
        <begin position="204"/>
        <end position="599"/>
    </location>
</feature>
<keyword evidence="1 9" id="KW-0645">Protease</keyword>
<evidence type="ECO:0000256" key="4">
    <source>
        <dbReference type="ARBA" id="ARBA00022825"/>
    </source>
</evidence>
<evidence type="ECO:0000256" key="7">
    <source>
        <dbReference type="ARBA" id="ARBA00023529"/>
    </source>
</evidence>
<keyword evidence="6" id="KW-0865">Zymogen</keyword>
<keyword evidence="5 9" id="KW-0106">Calcium</keyword>
<dbReference type="EMBL" id="CCYD01000291">
    <property type="protein sequence ID" value="CEG38041.1"/>
    <property type="molecule type" value="Genomic_DNA"/>
</dbReference>
<feature type="binding site" evidence="9">
    <location>
        <position position="552"/>
    </location>
    <ligand>
        <name>Ca(2+)</name>
        <dbReference type="ChEBI" id="CHEBI:29108"/>
    </ligand>
</feature>
<dbReference type="AlphaFoldDB" id="A0A0P1ACG2"/>
<feature type="transmembrane region" description="Helical" evidence="10">
    <location>
        <begin position="635"/>
        <end position="657"/>
    </location>
</feature>
<protein>
    <recommendedName>
        <fullName evidence="8">subtilisin</fullName>
        <ecNumber evidence="8">3.4.21.62</ecNumber>
    </recommendedName>
</protein>
<proteinExistence type="predicted"/>
<keyword evidence="3 9" id="KW-0378">Hydrolase</keyword>
<evidence type="ECO:0000256" key="11">
    <source>
        <dbReference type="SAM" id="SignalP"/>
    </source>
</evidence>
<evidence type="ECO:0000256" key="10">
    <source>
        <dbReference type="SAM" id="Phobius"/>
    </source>
</evidence>
<dbReference type="PANTHER" id="PTHR14218">
    <property type="entry name" value="PROTEASE S8 TRIPEPTIDYL PEPTIDASE I CLN2"/>
    <property type="match status" value="1"/>
</dbReference>
<keyword evidence="4 9" id="KW-0720">Serine protease</keyword>